<dbReference type="Proteomes" id="UP000095282">
    <property type="component" value="Unplaced"/>
</dbReference>
<dbReference type="PANTHER" id="PTHR33272">
    <property type="entry name" value="PROTEIN CBG22877-RELATED"/>
    <property type="match status" value="1"/>
</dbReference>
<reference evidence="2" key="1">
    <citation type="submission" date="2016-11" db="UniProtKB">
        <authorList>
            <consortium name="WormBaseParasite"/>
        </authorList>
    </citation>
    <scope>IDENTIFICATION</scope>
</reference>
<dbReference type="InterPro" id="IPR027913">
    <property type="entry name" value="DUF4473"/>
</dbReference>
<sequence>MSEEECQAELRAAGMTEGSIEGLTAFTRRFQSGFPSAQASSEGPDKFMEEYTADVQKFRSSMPSEDQRIYNDYLKKYGLE</sequence>
<dbReference type="Pfam" id="PF14747">
    <property type="entry name" value="DUF4473"/>
    <property type="match status" value="1"/>
</dbReference>
<dbReference type="AlphaFoldDB" id="A0A1I7UW17"/>
<keyword evidence="1" id="KW-1185">Reference proteome</keyword>
<dbReference type="eggNOG" id="ENOG502TIQX">
    <property type="taxonomic scope" value="Eukaryota"/>
</dbReference>
<evidence type="ECO:0000313" key="1">
    <source>
        <dbReference type="Proteomes" id="UP000095282"/>
    </source>
</evidence>
<protein>
    <submittedName>
        <fullName evidence="2">DUF1338 domain-containing protein</fullName>
    </submittedName>
</protein>
<proteinExistence type="predicted"/>
<dbReference type="PANTHER" id="PTHR33272:SF5">
    <property type="entry name" value="ACB DOMAIN-CONTAINING PROTEIN"/>
    <property type="match status" value="1"/>
</dbReference>
<organism evidence="1 2">
    <name type="scientific">Caenorhabditis tropicalis</name>
    <dbReference type="NCBI Taxonomy" id="1561998"/>
    <lineage>
        <taxon>Eukaryota</taxon>
        <taxon>Metazoa</taxon>
        <taxon>Ecdysozoa</taxon>
        <taxon>Nematoda</taxon>
        <taxon>Chromadorea</taxon>
        <taxon>Rhabditida</taxon>
        <taxon>Rhabditina</taxon>
        <taxon>Rhabditomorpha</taxon>
        <taxon>Rhabditoidea</taxon>
        <taxon>Rhabditidae</taxon>
        <taxon>Peloderinae</taxon>
        <taxon>Caenorhabditis</taxon>
    </lineage>
</organism>
<evidence type="ECO:0000313" key="2">
    <source>
        <dbReference type="WBParaSite" id="Csp11.Scaffold630.g19916.t1"/>
    </source>
</evidence>
<accession>A0A1I7UW17</accession>
<dbReference type="WBParaSite" id="Csp11.Scaffold630.g19916.t1">
    <property type="protein sequence ID" value="Csp11.Scaffold630.g19916.t1"/>
    <property type="gene ID" value="Csp11.Scaffold630.g19916"/>
</dbReference>
<name>A0A1I7UW17_9PELO</name>